<dbReference type="Proteomes" id="UP000253318">
    <property type="component" value="Unassembled WGS sequence"/>
</dbReference>
<feature type="region of interest" description="Disordered" evidence="1">
    <location>
        <begin position="24"/>
        <end position="44"/>
    </location>
</feature>
<name>A0A368TC79_9ACTN</name>
<organism evidence="2 3">
    <name type="scientific">Marinitenerispora sediminis</name>
    <dbReference type="NCBI Taxonomy" id="1931232"/>
    <lineage>
        <taxon>Bacteria</taxon>
        <taxon>Bacillati</taxon>
        <taxon>Actinomycetota</taxon>
        <taxon>Actinomycetes</taxon>
        <taxon>Streptosporangiales</taxon>
        <taxon>Nocardiopsidaceae</taxon>
        <taxon>Marinitenerispora</taxon>
    </lineage>
</organism>
<accession>A0A368TC79</accession>
<proteinExistence type="predicted"/>
<keyword evidence="3" id="KW-1185">Reference proteome</keyword>
<reference evidence="2 3" key="1">
    <citation type="submission" date="2018-04" db="EMBL/GenBank/DDBJ databases">
        <title>Novel actinobacteria from marine sediment.</title>
        <authorList>
            <person name="Ng Z.Y."/>
            <person name="Tan G.Y.A."/>
        </authorList>
    </citation>
    <scope>NUCLEOTIDE SEQUENCE [LARGE SCALE GENOMIC DNA]</scope>
    <source>
        <strain evidence="2 3">TPS81</strain>
    </source>
</reference>
<sequence length="71" mass="7823">MSGAHRTGTQNEWAAGMMIYVPQARRRSDRTESGTSGGGGLDVDLVRVPVDEDVPVWEWEVPGLELPEQEI</sequence>
<dbReference type="EMBL" id="QEIN01000028">
    <property type="protein sequence ID" value="RCV60930.1"/>
    <property type="molecule type" value="Genomic_DNA"/>
</dbReference>
<evidence type="ECO:0000313" key="2">
    <source>
        <dbReference type="EMBL" id="RCV60930.1"/>
    </source>
</evidence>
<evidence type="ECO:0000313" key="3">
    <source>
        <dbReference type="Proteomes" id="UP000253318"/>
    </source>
</evidence>
<protein>
    <submittedName>
        <fullName evidence="2">Uncharacterized protein</fullName>
    </submittedName>
</protein>
<evidence type="ECO:0000256" key="1">
    <source>
        <dbReference type="SAM" id="MobiDB-lite"/>
    </source>
</evidence>
<dbReference type="RefSeq" id="WP_114396062.1">
    <property type="nucleotide sequence ID" value="NZ_QEIM01000002.1"/>
</dbReference>
<dbReference type="AlphaFoldDB" id="A0A368TC79"/>
<gene>
    <name evidence="2" type="ORF">DEF24_05550</name>
</gene>
<comment type="caution">
    <text evidence="2">The sequence shown here is derived from an EMBL/GenBank/DDBJ whole genome shotgun (WGS) entry which is preliminary data.</text>
</comment>